<gene>
    <name evidence="3" type="ORF">yc1106_03573</name>
</gene>
<dbReference type="AlphaFoldDB" id="A0A9Q9DS22"/>
<sequence>MIRDPQFWNRFSVAVHQDDLEKQLTSQDPKHSYVSTTRSCSPLSPAHSPLGSPTSQIHLPPSSPGQPPMVQLASLRVSVMSTPLSPLSLETPLAESPVSEPKRASRWSKNKKTRSYLQKTPSTRPLLRPDIASTRQASTSTPPPFSSEASSPQYQKPAPPSGHHLDPSSLPASPSRAFFRAPNLSTVSLSFSGRPASRFKFVTTITADASHRDSWLVRQKKKERHRTWLCWAFWLAFLVLVAGVVATVLVLKHKKII</sequence>
<proteinExistence type="predicted"/>
<organism evidence="3 4">
    <name type="scientific">Curvularia clavata</name>
    <dbReference type="NCBI Taxonomy" id="95742"/>
    <lineage>
        <taxon>Eukaryota</taxon>
        <taxon>Fungi</taxon>
        <taxon>Dikarya</taxon>
        <taxon>Ascomycota</taxon>
        <taxon>Pezizomycotina</taxon>
        <taxon>Dothideomycetes</taxon>
        <taxon>Pleosporomycetidae</taxon>
        <taxon>Pleosporales</taxon>
        <taxon>Pleosporineae</taxon>
        <taxon>Pleosporaceae</taxon>
        <taxon>Curvularia</taxon>
    </lineage>
</organism>
<reference evidence="3" key="1">
    <citation type="submission" date="2021-12" db="EMBL/GenBank/DDBJ databases">
        <title>Curvularia clavata genome.</title>
        <authorList>
            <person name="Cao Y."/>
        </authorList>
    </citation>
    <scope>NUCLEOTIDE SEQUENCE</scope>
    <source>
        <strain evidence="3">Yc1106</strain>
    </source>
</reference>
<keyword evidence="2" id="KW-1133">Transmembrane helix</keyword>
<evidence type="ECO:0000313" key="4">
    <source>
        <dbReference type="Proteomes" id="UP001056012"/>
    </source>
</evidence>
<feature type="compositionally biased region" description="Basic residues" evidence="1">
    <location>
        <begin position="104"/>
        <end position="114"/>
    </location>
</feature>
<dbReference type="Proteomes" id="UP001056012">
    <property type="component" value="Chromosome 2"/>
</dbReference>
<feature type="region of interest" description="Disordered" evidence="1">
    <location>
        <begin position="22"/>
        <end position="69"/>
    </location>
</feature>
<keyword evidence="2" id="KW-0812">Transmembrane</keyword>
<feature type="region of interest" description="Disordered" evidence="1">
    <location>
        <begin position="88"/>
        <end position="172"/>
    </location>
</feature>
<accession>A0A9Q9DS22</accession>
<name>A0A9Q9DS22_CURCL</name>
<keyword evidence="4" id="KW-1185">Reference proteome</keyword>
<feature type="compositionally biased region" description="Low complexity" evidence="1">
    <location>
        <begin position="88"/>
        <end position="97"/>
    </location>
</feature>
<feature type="compositionally biased region" description="Polar residues" evidence="1">
    <location>
        <begin position="23"/>
        <end position="42"/>
    </location>
</feature>
<feature type="transmembrane region" description="Helical" evidence="2">
    <location>
        <begin position="228"/>
        <end position="251"/>
    </location>
</feature>
<dbReference type="EMBL" id="CP089275">
    <property type="protein sequence ID" value="USP76299.1"/>
    <property type="molecule type" value="Genomic_DNA"/>
</dbReference>
<evidence type="ECO:0000313" key="3">
    <source>
        <dbReference type="EMBL" id="USP76299.1"/>
    </source>
</evidence>
<evidence type="ECO:0000256" key="2">
    <source>
        <dbReference type="SAM" id="Phobius"/>
    </source>
</evidence>
<protein>
    <submittedName>
        <fullName evidence="3">Uncharacterized protein</fullName>
    </submittedName>
</protein>
<keyword evidence="2" id="KW-0472">Membrane</keyword>
<dbReference type="VEuPathDB" id="FungiDB:yc1106_03573"/>
<dbReference type="OrthoDB" id="5353310at2759"/>
<evidence type="ECO:0000256" key="1">
    <source>
        <dbReference type="SAM" id="MobiDB-lite"/>
    </source>
</evidence>